<dbReference type="EMBL" id="UGYK01000002">
    <property type="protein sequence ID" value="SUI61852.1"/>
    <property type="molecule type" value="Genomic_DNA"/>
</dbReference>
<evidence type="ECO:0000256" key="4">
    <source>
        <dbReference type="ARBA" id="ARBA00037131"/>
    </source>
</evidence>
<keyword evidence="3" id="KW-0963">Cytoplasm</keyword>
<sequence>MAKYQNLLVAIDPNQDDQPALRRAVYLVKRNGGRIKAFLPIYDFSYENDDPALPG</sequence>
<reference evidence="7 8" key="1">
    <citation type="submission" date="2018-06" db="EMBL/GenBank/DDBJ databases">
        <authorList>
            <consortium name="Pathogen Informatics"/>
            <person name="Doyle S."/>
        </authorList>
    </citation>
    <scope>NUCLEOTIDE SEQUENCE [LARGE SCALE GENOMIC DNA]</scope>
    <source>
        <strain evidence="7 8">NCTC10211</strain>
    </source>
</reference>
<dbReference type="PANTHER" id="PTHR47892">
    <property type="entry name" value="UNIVERSAL STRESS PROTEIN E"/>
    <property type="match status" value="1"/>
</dbReference>
<comment type="subcellular location">
    <subcellularLocation>
        <location evidence="1">Cytoplasm</location>
    </subcellularLocation>
</comment>
<dbReference type="Pfam" id="PF00582">
    <property type="entry name" value="Usp"/>
    <property type="match status" value="1"/>
</dbReference>
<organism evidence="7 8">
    <name type="scientific">Serratia marcescens</name>
    <dbReference type="NCBI Taxonomy" id="615"/>
    <lineage>
        <taxon>Bacteria</taxon>
        <taxon>Pseudomonadati</taxon>
        <taxon>Pseudomonadota</taxon>
        <taxon>Gammaproteobacteria</taxon>
        <taxon>Enterobacterales</taxon>
        <taxon>Yersiniaceae</taxon>
        <taxon>Serratia</taxon>
    </lineage>
</organism>
<gene>
    <name evidence="7" type="primary">uspE_2</name>
    <name evidence="7" type="ORF">NCTC10211_03768</name>
</gene>
<accession>A0A379ZGT4</accession>
<dbReference type="GO" id="GO:0005737">
    <property type="term" value="C:cytoplasm"/>
    <property type="evidence" value="ECO:0007669"/>
    <property type="project" value="UniProtKB-SubCell"/>
</dbReference>
<protein>
    <recommendedName>
        <fullName evidence="5">Universal stress protein E</fullName>
    </recommendedName>
</protein>
<dbReference type="AlphaFoldDB" id="A0A379ZGT4"/>
<dbReference type="Proteomes" id="UP000254765">
    <property type="component" value="Unassembled WGS sequence"/>
</dbReference>
<evidence type="ECO:0000256" key="1">
    <source>
        <dbReference type="ARBA" id="ARBA00004496"/>
    </source>
</evidence>
<dbReference type="InterPro" id="IPR006016">
    <property type="entry name" value="UspA"/>
</dbReference>
<dbReference type="PANTHER" id="PTHR47892:SF1">
    <property type="entry name" value="UNIVERSAL STRESS PROTEIN E"/>
    <property type="match status" value="1"/>
</dbReference>
<comment type="similarity">
    <text evidence="2">Belongs to the universal stress protein A family.</text>
</comment>
<evidence type="ECO:0000313" key="8">
    <source>
        <dbReference type="Proteomes" id="UP000254765"/>
    </source>
</evidence>
<evidence type="ECO:0000256" key="2">
    <source>
        <dbReference type="ARBA" id="ARBA00008791"/>
    </source>
</evidence>
<evidence type="ECO:0000256" key="3">
    <source>
        <dbReference type="ARBA" id="ARBA00022490"/>
    </source>
</evidence>
<evidence type="ECO:0000259" key="6">
    <source>
        <dbReference type="Pfam" id="PF00582"/>
    </source>
</evidence>
<comment type="function">
    <text evidence="4">Required for resistance to DNA-damaging agents.</text>
</comment>
<dbReference type="SUPFAM" id="SSF52402">
    <property type="entry name" value="Adenine nucleotide alpha hydrolases-like"/>
    <property type="match status" value="1"/>
</dbReference>
<feature type="domain" description="UspA" evidence="6">
    <location>
        <begin position="4"/>
        <end position="52"/>
    </location>
</feature>
<proteinExistence type="inferred from homology"/>
<evidence type="ECO:0000256" key="5">
    <source>
        <dbReference type="ARBA" id="ARBA00040919"/>
    </source>
</evidence>
<evidence type="ECO:0000313" key="7">
    <source>
        <dbReference type="EMBL" id="SUI61852.1"/>
    </source>
</evidence>
<dbReference type="Gene3D" id="3.40.50.12370">
    <property type="match status" value="1"/>
</dbReference>
<name>A0A379ZGT4_SERMA</name>